<dbReference type="InterPro" id="IPR012677">
    <property type="entry name" value="Nucleotide-bd_a/b_plait_sf"/>
</dbReference>
<evidence type="ECO:0000313" key="3">
    <source>
        <dbReference type="EMBL" id="PWA41586.1"/>
    </source>
</evidence>
<dbReference type="Pfam" id="PF00076">
    <property type="entry name" value="RRM_1"/>
    <property type="match status" value="1"/>
</dbReference>
<dbReference type="PROSITE" id="PS50102">
    <property type="entry name" value="RRM"/>
    <property type="match status" value="1"/>
</dbReference>
<dbReference type="PANTHER" id="PTHR33710">
    <property type="entry name" value="BNAC02G09200D PROTEIN"/>
    <property type="match status" value="1"/>
</dbReference>
<name>A0A2U1KXU9_ARTAN</name>
<evidence type="ECO:0000256" key="1">
    <source>
        <dbReference type="PROSITE-ProRule" id="PRU00176"/>
    </source>
</evidence>
<proteinExistence type="predicted"/>
<dbReference type="InterPro" id="IPR000504">
    <property type="entry name" value="RRM_dom"/>
</dbReference>
<comment type="caution">
    <text evidence="3">The sequence shown here is derived from an EMBL/GenBank/DDBJ whole genome shotgun (WGS) entry which is preliminary data.</text>
</comment>
<dbReference type="InterPro" id="IPR036691">
    <property type="entry name" value="Endo/exonu/phosph_ase_sf"/>
</dbReference>
<gene>
    <name evidence="3" type="ORF">CTI12_AA459190</name>
</gene>
<dbReference type="SUPFAM" id="SSF54928">
    <property type="entry name" value="RNA-binding domain, RBD"/>
    <property type="match status" value="1"/>
</dbReference>
<dbReference type="InterPro" id="IPR035979">
    <property type="entry name" value="RBD_domain_sf"/>
</dbReference>
<evidence type="ECO:0000259" key="2">
    <source>
        <dbReference type="PROSITE" id="PS50102"/>
    </source>
</evidence>
<dbReference type="Gene3D" id="3.30.70.330">
    <property type="match status" value="1"/>
</dbReference>
<dbReference type="SUPFAM" id="SSF56219">
    <property type="entry name" value="DNase I-like"/>
    <property type="match status" value="1"/>
</dbReference>
<dbReference type="GO" id="GO:0003723">
    <property type="term" value="F:RNA binding"/>
    <property type="evidence" value="ECO:0007669"/>
    <property type="project" value="UniProtKB-UniRule"/>
</dbReference>
<feature type="domain" description="RRM" evidence="2">
    <location>
        <begin position="26"/>
        <end position="103"/>
    </location>
</feature>
<dbReference type="Proteomes" id="UP000245207">
    <property type="component" value="Unassembled WGS sequence"/>
</dbReference>
<keyword evidence="4" id="KW-1185">Reference proteome</keyword>
<sequence length="797" mass="89972">MVNGEINNGEWTTIDRRSRKQRATTTSYYFTDIPTGWNETALWKLFAKYGRISDVHLAKKKSKDGKSFGFARFLKITNPTSFEISLNSITVGTHRLTANIARYQNGVAIKPPTKPILTHYTAKPPPNQPAAPAAYKRTFSNVVNTIPTHIPPPLIPTHIPPPPTPITIHPCPDLISKLSHSLIGELYSIDTLPNLGSIFDDNGFPNIRTKYLGGLFVLLEVETETPTNMVLENTSVKSCFKTLNPWTNKFKLEDRLVWISIEGLPPQAWHEAAFSRIARSWGDIIVPETCNSTSNNLVAGKVCVRTKCMDVILHTMPILVDDSHMCIRGLNKELESGGGWIREEDEELMGHNGLSSEFDSDSVDYGKSPEYSKIQGKIQGQPSSTVESQKRNMEDEFCGTFVPDTQVLEKTEVTDKGDAGVDVATSQNLQSDRLIDSLNGVNLQNLKKKSLPIPTAHHNTTVLSTNSGSNTPLENNNDLDILIRDLRHPKVKPSTSTNRVNEITKTIEVGTSLGYNMIGKDDQFINRAELFDIPMSGRKFTRMNKFGTKLSKIDRILVSHHFITKWPNAQVLALQRELSDHCPLVLKTHSVDFGPIPFKFFNSWLLNGSLLASNLAMLTKWWWRFKSENNSLWHQVITSIFGTHGRLETNIFIPIRHSHVSPWKEIYGLNKDLLKVNINLDSIFLMKIGDGSVFKFWHDCWFGTSNFMSLFPRMYALETHKDCLISERCFSGGLMDLPSHVWAWRRSPRDGIEKAQFDDLVNLLVGFKPTDVRDSWTCSLNSLKHIHVSSMRYAIDL</sequence>
<evidence type="ECO:0000313" key="4">
    <source>
        <dbReference type="Proteomes" id="UP000245207"/>
    </source>
</evidence>
<organism evidence="3 4">
    <name type="scientific">Artemisia annua</name>
    <name type="common">Sweet wormwood</name>
    <dbReference type="NCBI Taxonomy" id="35608"/>
    <lineage>
        <taxon>Eukaryota</taxon>
        <taxon>Viridiplantae</taxon>
        <taxon>Streptophyta</taxon>
        <taxon>Embryophyta</taxon>
        <taxon>Tracheophyta</taxon>
        <taxon>Spermatophyta</taxon>
        <taxon>Magnoliopsida</taxon>
        <taxon>eudicotyledons</taxon>
        <taxon>Gunneridae</taxon>
        <taxon>Pentapetalae</taxon>
        <taxon>asterids</taxon>
        <taxon>campanulids</taxon>
        <taxon>Asterales</taxon>
        <taxon>Asteraceae</taxon>
        <taxon>Asteroideae</taxon>
        <taxon>Anthemideae</taxon>
        <taxon>Artemisiinae</taxon>
        <taxon>Artemisia</taxon>
    </lineage>
</organism>
<dbReference type="CDD" id="cd00590">
    <property type="entry name" value="RRM_SF"/>
    <property type="match status" value="1"/>
</dbReference>
<dbReference type="AlphaFoldDB" id="A0A2U1KXU9"/>
<accession>A0A2U1KXU9</accession>
<protein>
    <recommendedName>
        <fullName evidence="2">RRM domain-containing protein</fullName>
    </recommendedName>
</protein>
<keyword evidence="1" id="KW-0694">RNA-binding</keyword>
<dbReference type="Gene3D" id="3.60.10.10">
    <property type="entry name" value="Endonuclease/exonuclease/phosphatase"/>
    <property type="match status" value="1"/>
</dbReference>
<dbReference type="EMBL" id="PKPP01012982">
    <property type="protein sequence ID" value="PWA41586.1"/>
    <property type="molecule type" value="Genomic_DNA"/>
</dbReference>
<dbReference type="OrthoDB" id="8196670at2759"/>
<reference evidence="3 4" key="1">
    <citation type="journal article" date="2018" name="Mol. Plant">
        <title>The genome of Artemisia annua provides insight into the evolution of Asteraceae family and artemisinin biosynthesis.</title>
        <authorList>
            <person name="Shen Q."/>
            <person name="Zhang L."/>
            <person name="Liao Z."/>
            <person name="Wang S."/>
            <person name="Yan T."/>
            <person name="Shi P."/>
            <person name="Liu M."/>
            <person name="Fu X."/>
            <person name="Pan Q."/>
            <person name="Wang Y."/>
            <person name="Lv Z."/>
            <person name="Lu X."/>
            <person name="Zhang F."/>
            <person name="Jiang W."/>
            <person name="Ma Y."/>
            <person name="Chen M."/>
            <person name="Hao X."/>
            <person name="Li L."/>
            <person name="Tang Y."/>
            <person name="Lv G."/>
            <person name="Zhou Y."/>
            <person name="Sun X."/>
            <person name="Brodelius P.E."/>
            <person name="Rose J.K.C."/>
            <person name="Tang K."/>
        </authorList>
    </citation>
    <scope>NUCLEOTIDE SEQUENCE [LARGE SCALE GENOMIC DNA]</scope>
    <source>
        <strain evidence="4">cv. Huhao1</strain>
        <tissue evidence="3">Leaf</tissue>
    </source>
</reference>
<dbReference type="PANTHER" id="PTHR33710:SF64">
    <property type="entry name" value="ENDONUCLEASE_EXONUCLEASE_PHOSPHATASE DOMAIN-CONTAINING PROTEIN"/>
    <property type="match status" value="1"/>
</dbReference>